<proteinExistence type="predicted"/>
<evidence type="ECO:0000313" key="2">
    <source>
        <dbReference type="Proteomes" id="UP000191518"/>
    </source>
</evidence>
<name>A0A1V6RVV4_9EURO</name>
<evidence type="ECO:0008006" key="3">
    <source>
        <dbReference type="Google" id="ProtNLM"/>
    </source>
</evidence>
<comment type="caution">
    <text evidence="1">The sequence shown here is derived from an EMBL/GenBank/DDBJ whole genome shotgun (WGS) entry which is preliminary data.</text>
</comment>
<keyword evidence="2" id="KW-1185">Reference proteome</keyword>
<dbReference type="AlphaFoldDB" id="A0A1V6RVV4"/>
<organism evidence="1 2">
    <name type="scientific">Penicillium vulpinum</name>
    <dbReference type="NCBI Taxonomy" id="29845"/>
    <lineage>
        <taxon>Eukaryota</taxon>
        <taxon>Fungi</taxon>
        <taxon>Dikarya</taxon>
        <taxon>Ascomycota</taxon>
        <taxon>Pezizomycotina</taxon>
        <taxon>Eurotiomycetes</taxon>
        <taxon>Eurotiomycetidae</taxon>
        <taxon>Eurotiales</taxon>
        <taxon>Aspergillaceae</taxon>
        <taxon>Penicillium</taxon>
    </lineage>
</organism>
<gene>
    <name evidence="1" type="ORF">PENVUL_c021G01768</name>
</gene>
<sequence>MASTKLPIRYQDPEYQETHRAVFQGSLTRPLKQVLPPGVTHADFKLAIEEFVRALGPDGVIVGDAISDYVDPYELYEDNESERKVASAAVLPRSVEELQSILKVANKYTIPLWTFSRGKNLG</sequence>
<dbReference type="EMBL" id="MDYP01000021">
    <property type="protein sequence ID" value="OQE05895.1"/>
    <property type="molecule type" value="Genomic_DNA"/>
</dbReference>
<dbReference type="OrthoDB" id="5332616at2759"/>
<dbReference type="SUPFAM" id="SSF56176">
    <property type="entry name" value="FAD-binding/transporter-associated domain-like"/>
    <property type="match status" value="1"/>
</dbReference>
<accession>A0A1V6RVV4</accession>
<dbReference type="InterPro" id="IPR016167">
    <property type="entry name" value="FAD-bd_PCMH_sub1"/>
</dbReference>
<evidence type="ECO:0000313" key="1">
    <source>
        <dbReference type="EMBL" id="OQE05895.1"/>
    </source>
</evidence>
<dbReference type="Gene3D" id="3.30.43.10">
    <property type="entry name" value="Uridine Diphospho-n-acetylenolpyruvylglucosamine Reductase, domain 2"/>
    <property type="match status" value="1"/>
</dbReference>
<dbReference type="InterPro" id="IPR036318">
    <property type="entry name" value="FAD-bd_PCMH-like_sf"/>
</dbReference>
<protein>
    <recommendedName>
        <fullName evidence="3">FAD linked oxidase N-terminal domain-containing protein</fullName>
    </recommendedName>
</protein>
<dbReference type="GO" id="GO:0050660">
    <property type="term" value="F:flavin adenine dinucleotide binding"/>
    <property type="evidence" value="ECO:0007669"/>
    <property type="project" value="InterPro"/>
</dbReference>
<dbReference type="Proteomes" id="UP000191518">
    <property type="component" value="Unassembled WGS sequence"/>
</dbReference>
<reference evidence="2" key="1">
    <citation type="journal article" date="2017" name="Nat. Microbiol.">
        <title>Global analysis of biosynthetic gene clusters reveals vast potential of secondary metabolite production in Penicillium species.</title>
        <authorList>
            <person name="Nielsen J.C."/>
            <person name="Grijseels S."/>
            <person name="Prigent S."/>
            <person name="Ji B."/>
            <person name="Dainat J."/>
            <person name="Nielsen K.F."/>
            <person name="Frisvad J.C."/>
            <person name="Workman M."/>
            <person name="Nielsen J."/>
        </authorList>
    </citation>
    <scope>NUCLEOTIDE SEQUENCE [LARGE SCALE GENOMIC DNA]</scope>
    <source>
        <strain evidence="2">IBT 29486</strain>
    </source>
</reference>